<protein>
    <submittedName>
        <fullName evidence="2">Uncharacterized protein</fullName>
    </submittedName>
</protein>
<keyword evidence="1" id="KW-1133">Transmembrane helix</keyword>
<reference evidence="2" key="1">
    <citation type="submission" date="2014-05" db="EMBL/GenBank/DDBJ databases">
        <authorList>
            <person name="Chronopoulou M."/>
        </authorList>
    </citation>
    <scope>NUCLEOTIDE SEQUENCE</scope>
    <source>
        <tissue evidence="2">Whole organism</tissue>
    </source>
</reference>
<dbReference type="AlphaFoldDB" id="A0A0K2TJ94"/>
<organism evidence="2">
    <name type="scientific">Lepeophtheirus salmonis</name>
    <name type="common">Salmon louse</name>
    <name type="synonym">Caligus salmonis</name>
    <dbReference type="NCBI Taxonomy" id="72036"/>
    <lineage>
        <taxon>Eukaryota</taxon>
        <taxon>Metazoa</taxon>
        <taxon>Ecdysozoa</taxon>
        <taxon>Arthropoda</taxon>
        <taxon>Crustacea</taxon>
        <taxon>Multicrustacea</taxon>
        <taxon>Hexanauplia</taxon>
        <taxon>Copepoda</taxon>
        <taxon>Siphonostomatoida</taxon>
        <taxon>Caligidae</taxon>
        <taxon>Lepeophtheirus</taxon>
    </lineage>
</organism>
<evidence type="ECO:0000313" key="2">
    <source>
        <dbReference type="EMBL" id="CDW25989.1"/>
    </source>
</evidence>
<feature type="transmembrane region" description="Helical" evidence="1">
    <location>
        <begin position="6"/>
        <end position="30"/>
    </location>
</feature>
<sequence length="38" mass="4406">MEHFTWLYLVLCQLLFIRSIPVLGSVLEVLRTVSTKTV</sequence>
<accession>A0A0K2TJ94</accession>
<keyword evidence="1" id="KW-0472">Membrane</keyword>
<name>A0A0K2TJ94_LEPSM</name>
<dbReference type="EMBL" id="HACA01008628">
    <property type="protein sequence ID" value="CDW25989.1"/>
    <property type="molecule type" value="Transcribed_RNA"/>
</dbReference>
<keyword evidence="1" id="KW-0812">Transmembrane</keyword>
<evidence type="ECO:0000256" key="1">
    <source>
        <dbReference type="SAM" id="Phobius"/>
    </source>
</evidence>
<proteinExistence type="predicted"/>